<dbReference type="Pfam" id="PF08150">
    <property type="entry name" value="FerB"/>
    <property type="match status" value="1"/>
</dbReference>
<evidence type="ECO:0000313" key="8">
    <source>
        <dbReference type="EMBL" id="KAL3275041.1"/>
    </source>
</evidence>
<dbReference type="AlphaFoldDB" id="A0ABD2N8B4"/>
<dbReference type="InterPro" id="IPR035892">
    <property type="entry name" value="C2_domain_sf"/>
</dbReference>
<evidence type="ECO:0000256" key="5">
    <source>
        <dbReference type="ARBA" id="ARBA00023136"/>
    </source>
</evidence>
<comment type="caution">
    <text evidence="8">The sequence shown here is derived from an EMBL/GenBank/DDBJ whole genome shotgun (WGS) entry which is preliminary data.</text>
</comment>
<dbReference type="SMART" id="SM00239">
    <property type="entry name" value="C2"/>
    <property type="match status" value="2"/>
</dbReference>
<dbReference type="InterPro" id="IPR037724">
    <property type="entry name" value="C2E_Ferlin"/>
</dbReference>
<dbReference type="SUPFAM" id="SSF49562">
    <property type="entry name" value="C2 domain (Calcium/lipid-binding domain, CaLB)"/>
    <property type="match status" value="4"/>
</dbReference>
<organism evidence="8 9">
    <name type="scientific">Cryptolaemus montrouzieri</name>
    <dbReference type="NCBI Taxonomy" id="559131"/>
    <lineage>
        <taxon>Eukaryota</taxon>
        <taxon>Metazoa</taxon>
        <taxon>Ecdysozoa</taxon>
        <taxon>Arthropoda</taxon>
        <taxon>Hexapoda</taxon>
        <taxon>Insecta</taxon>
        <taxon>Pterygota</taxon>
        <taxon>Neoptera</taxon>
        <taxon>Endopterygota</taxon>
        <taxon>Coleoptera</taxon>
        <taxon>Polyphaga</taxon>
        <taxon>Cucujiformia</taxon>
        <taxon>Coccinelloidea</taxon>
        <taxon>Coccinellidae</taxon>
        <taxon>Scymninae</taxon>
        <taxon>Scymnini</taxon>
        <taxon>Cryptolaemus</taxon>
    </lineage>
</organism>
<feature type="region of interest" description="Disordered" evidence="6">
    <location>
        <begin position="624"/>
        <end position="661"/>
    </location>
</feature>
<dbReference type="InterPro" id="IPR037725">
    <property type="entry name" value="C2F_Ferlin"/>
</dbReference>
<reference evidence="8 9" key="1">
    <citation type="journal article" date="2021" name="BMC Biol.">
        <title>Horizontally acquired antibacterial genes associated with adaptive radiation of ladybird beetles.</title>
        <authorList>
            <person name="Li H.S."/>
            <person name="Tang X.F."/>
            <person name="Huang Y.H."/>
            <person name="Xu Z.Y."/>
            <person name="Chen M.L."/>
            <person name="Du X.Y."/>
            <person name="Qiu B.Y."/>
            <person name="Chen P.T."/>
            <person name="Zhang W."/>
            <person name="Slipinski A."/>
            <person name="Escalona H.E."/>
            <person name="Waterhouse R.M."/>
            <person name="Zwick A."/>
            <person name="Pang H."/>
        </authorList>
    </citation>
    <scope>NUCLEOTIDE SEQUENCE [LARGE SCALE GENOMIC DNA]</scope>
    <source>
        <strain evidence="8">SYSU2018</strain>
    </source>
</reference>
<evidence type="ECO:0000256" key="3">
    <source>
        <dbReference type="ARBA" id="ARBA00022737"/>
    </source>
</evidence>
<dbReference type="Proteomes" id="UP001516400">
    <property type="component" value="Unassembled WGS sequence"/>
</dbReference>
<dbReference type="EMBL" id="JABFTP020000083">
    <property type="protein sequence ID" value="KAL3275041.1"/>
    <property type="molecule type" value="Genomic_DNA"/>
</dbReference>
<dbReference type="PANTHER" id="PTHR12546">
    <property type="entry name" value="FER-1-LIKE"/>
    <property type="match status" value="1"/>
</dbReference>
<dbReference type="Gene3D" id="2.60.40.150">
    <property type="entry name" value="C2 domain"/>
    <property type="match status" value="3"/>
</dbReference>
<keyword evidence="9" id="KW-1185">Reference proteome</keyword>
<dbReference type="CDD" id="cd04017">
    <property type="entry name" value="C2D_Ferlin"/>
    <property type="match status" value="1"/>
</dbReference>
<dbReference type="SMART" id="SM01201">
    <property type="entry name" value="FerB"/>
    <property type="match status" value="1"/>
</dbReference>
<dbReference type="PROSITE" id="PS50004">
    <property type="entry name" value="C2"/>
    <property type="match status" value="3"/>
</dbReference>
<evidence type="ECO:0000256" key="2">
    <source>
        <dbReference type="ARBA" id="ARBA00022692"/>
    </source>
</evidence>
<dbReference type="InterPro" id="IPR055072">
    <property type="entry name" value="Ferlin_DSRM"/>
</dbReference>
<evidence type="ECO:0000256" key="1">
    <source>
        <dbReference type="ARBA" id="ARBA00004167"/>
    </source>
</evidence>
<feature type="region of interest" description="Disordered" evidence="6">
    <location>
        <begin position="693"/>
        <end position="722"/>
    </location>
</feature>
<dbReference type="CDD" id="cd04037">
    <property type="entry name" value="C2E_Ferlin"/>
    <property type="match status" value="1"/>
</dbReference>
<dbReference type="Pfam" id="PF00168">
    <property type="entry name" value="C2"/>
    <property type="match status" value="2"/>
</dbReference>
<protein>
    <recommendedName>
        <fullName evidence="7">C2 domain-containing protein</fullName>
    </recommendedName>
</protein>
<keyword evidence="5" id="KW-0472">Membrane</keyword>
<dbReference type="GO" id="GO:0016020">
    <property type="term" value="C:membrane"/>
    <property type="evidence" value="ECO:0007669"/>
    <property type="project" value="UniProtKB-SubCell"/>
</dbReference>
<dbReference type="PANTHER" id="PTHR12546:SF60">
    <property type="entry name" value="MISFIRE, ISOFORM F"/>
    <property type="match status" value="1"/>
</dbReference>
<evidence type="ECO:0000256" key="6">
    <source>
        <dbReference type="SAM" id="MobiDB-lite"/>
    </source>
</evidence>
<name>A0ABD2N8B4_9CUCU</name>
<evidence type="ECO:0000313" key="9">
    <source>
        <dbReference type="Proteomes" id="UP001516400"/>
    </source>
</evidence>
<sequence length="1202" mass="138387">MFMESVTTESGSWLSTTPAAKPMTHNKEYYFLPYWDNKPCMHIRSVWPDLRRRMYNSNIIAKVVDKFDDGLQDVNSLWEVESPNTETRLKQVLEELYNGCGKYVTITQTSLTGPGTGKTKLDKEHIKLCLREIEFIGSSARTLRALVTRSSFKERYKTAQSYLTKLKFLTEDPQHALPDIFLWLISGGKRQAYQRIPARDIIYSVVEEERGKDCGKIRTMFLKFPSKKGAKHSGWTIPCELRIFLWLGTLKHKKYFINGIPKGYEETNEFKNAERPRAMPPSVIHYVEKHVFQLRAHIYQARSIIGSDSSGLSDPFATVVAGEFSKTTQVIDETLSPTWDELLVFEEILLYGAADEIKHDPISIIIEIFDQDRVGKSEFIGRALAKPRVKLRGEQYARPKFPPMLEWFEITRGADKAGELLAAFELLEIPSDQDEELPPIPAPKEIPVFKDTDLRHFHAPILPVPRGIRPTLARYRIEVLFWGLRDLKRIHMMTVDKPRVDVECAGQILSSSIIQNAKKNPNFSNPVKFFEIDLPEQELYRPPLTIRCVDCRSWGLFTLVGTHMINSIHKYTYISPSAKEKELRKNSPQKTLVVDNWSVGFYGQNQNFDPNNTSMRTPLLPKETSGGGYGTQKNQQMMLRGGSSPPTIRKRKMSLEEEDDEEEESKDWWTKYYASVERMCEESKEDVIKAFKGNTLDPHGNKDEETSPSIVSEKSPSTGETKKKFNFKTAVNATRFATRISPKGPRKVPVEKKKKKVATFKIFKTELEHQIEFNEFKDWLDTFPLYRGKKTEDDSEDESRIVGYFKGAIKVYKWPLPKDVRETRDLTNGFFQGIPSNEPIRVLVRVYIVKANDLHPQDLNGKADPYIVLQLGSKKISDKDNYVSKTLNPVFGKCFEIEATFPQDSMLTVQIYDWDLLGSDDMVGETKIDLENRFYSKHRATCGFPSKYEESGHNAWRDPLKPTQILAKLCKDAKMDPPVYGKGQIKVCRQVFTVQVEDYENGNLKNMDEQLALNVLNYFHHLPDIGCPLVPEHVETRPLYNPDKPGIEQGKLELWVDMFPKDMPLPVSPVDISPRKPTSYELRVIIWNTDEVVLEDDAFFTGEKMSDIYVKGWLKGQEDCQSTDIHYRSLTGEGNFNWRFVFPFEYLVAEQKIVITKKESMFSWDETESKIPARLELQVWDADHFSADDFLGKIKQKSTRSI</sequence>
<feature type="domain" description="C2" evidence="7">
    <location>
        <begin position="1064"/>
        <end position="1202"/>
    </location>
</feature>
<proteinExistence type="predicted"/>
<dbReference type="InterPro" id="IPR000008">
    <property type="entry name" value="C2_dom"/>
</dbReference>
<dbReference type="Pfam" id="PF22901">
    <property type="entry name" value="dsrm_Ferlin"/>
    <property type="match status" value="1"/>
</dbReference>
<evidence type="ECO:0000256" key="4">
    <source>
        <dbReference type="ARBA" id="ARBA00022989"/>
    </source>
</evidence>
<keyword evidence="2" id="KW-0812">Transmembrane</keyword>
<keyword evidence="3" id="KW-0677">Repeat</keyword>
<accession>A0ABD2N8B4</accession>
<feature type="domain" description="C2" evidence="7">
    <location>
        <begin position="825"/>
        <end position="943"/>
    </location>
</feature>
<feature type="compositionally biased region" description="Polar residues" evidence="6">
    <location>
        <begin position="707"/>
        <end position="719"/>
    </location>
</feature>
<dbReference type="CDD" id="cd08374">
    <property type="entry name" value="C2F_Ferlin"/>
    <property type="match status" value="1"/>
</dbReference>
<gene>
    <name evidence="8" type="ORF">HHI36_019813</name>
</gene>
<dbReference type="PRINTS" id="PR00360">
    <property type="entry name" value="C2DOMAIN"/>
</dbReference>
<dbReference type="InterPro" id="IPR037723">
    <property type="entry name" value="C2D_Ferlin"/>
</dbReference>
<dbReference type="FunFam" id="2.60.40.150:FF:000054">
    <property type="entry name" value="otoferlin isoform X2"/>
    <property type="match status" value="1"/>
</dbReference>
<dbReference type="InterPro" id="IPR012561">
    <property type="entry name" value="Ferlin_B-domain"/>
</dbReference>
<keyword evidence="4" id="KW-1133">Transmembrane helix</keyword>
<comment type="subcellular location">
    <subcellularLocation>
        <location evidence="1">Membrane</location>
        <topology evidence="1">Single-pass membrane protein</topology>
    </subcellularLocation>
</comment>
<dbReference type="InterPro" id="IPR037721">
    <property type="entry name" value="Ferlin"/>
</dbReference>
<feature type="domain" description="C2" evidence="7">
    <location>
        <begin position="276"/>
        <end position="401"/>
    </location>
</feature>
<evidence type="ECO:0000259" key="7">
    <source>
        <dbReference type="PROSITE" id="PS50004"/>
    </source>
</evidence>